<dbReference type="RefSeq" id="WP_189170365.1">
    <property type="nucleotide sequence ID" value="NZ_BMQB01000005.1"/>
</dbReference>
<dbReference type="SUPFAM" id="SSF53383">
    <property type="entry name" value="PLP-dependent transferases"/>
    <property type="match status" value="1"/>
</dbReference>
<keyword evidence="3" id="KW-0032">Aminotransferase</keyword>
<dbReference type="InterPro" id="IPR000653">
    <property type="entry name" value="DegT/StrS_aminotransferase"/>
</dbReference>
<protein>
    <submittedName>
        <fullName evidence="3">Aminotransferase DegT</fullName>
    </submittedName>
</protein>
<dbReference type="Gene3D" id="3.40.640.10">
    <property type="entry name" value="Type I PLP-dependent aspartate aminotransferase-like (Major domain)"/>
    <property type="match status" value="1"/>
</dbReference>
<reference evidence="3" key="1">
    <citation type="journal article" date="2014" name="Int. J. Syst. Evol. Microbiol.">
        <title>Complete genome sequence of Corynebacterium casei LMG S-19264T (=DSM 44701T), isolated from a smear-ripened cheese.</title>
        <authorList>
            <consortium name="US DOE Joint Genome Institute (JGI-PGF)"/>
            <person name="Walter F."/>
            <person name="Albersmeier A."/>
            <person name="Kalinowski J."/>
            <person name="Ruckert C."/>
        </authorList>
    </citation>
    <scope>NUCLEOTIDE SEQUENCE</scope>
    <source>
        <strain evidence="3">JCM 3090</strain>
    </source>
</reference>
<gene>
    <name evidence="3" type="ORF">GCM10010123_25770</name>
</gene>
<accession>A0A8J3BB75</accession>
<dbReference type="InterPro" id="IPR015421">
    <property type="entry name" value="PyrdxlP-dep_Trfase_major"/>
</dbReference>
<keyword evidence="3" id="KW-0808">Transferase</keyword>
<dbReference type="InterPro" id="IPR015424">
    <property type="entry name" value="PyrdxlP-dep_Trfase"/>
</dbReference>
<dbReference type="InterPro" id="IPR015422">
    <property type="entry name" value="PyrdxlP-dep_Trfase_small"/>
</dbReference>
<dbReference type="GO" id="GO:0030170">
    <property type="term" value="F:pyridoxal phosphate binding"/>
    <property type="evidence" value="ECO:0007669"/>
    <property type="project" value="TreeGrafter"/>
</dbReference>
<dbReference type="PIRSF" id="PIRSF000390">
    <property type="entry name" value="PLP_StrS"/>
    <property type="match status" value="1"/>
</dbReference>
<reference evidence="3" key="2">
    <citation type="submission" date="2020-09" db="EMBL/GenBank/DDBJ databases">
        <authorList>
            <person name="Sun Q."/>
            <person name="Ohkuma M."/>
        </authorList>
    </citation>
    <scope>NUCLEOTIDE SEQUENCE</scope>
    <source>
        <strain evidence="3">JCM 3090</strain>
    </source>
</reference>
<proteinExistence type="inferred from homology"/>
<organism evidence="3 4">
    <name type="scientific">Pilimelia anulata</name>
    <dbReference type="NCBI Taxonomy" id="53371"/>
    <lineage>
        <taxon>Bacteria</taxon>
        <taxon>Bacillati</taxon>
        <taxon>Actinomycetota</taxon>
        <taxon>Actinomycetes</taxon>
        <taxon>Micromonosporales</taxon>
        <taxon>Micromonosporaceae</taxon>
        <taxon>Pilimelia</taxon>
    </lineage>
</organism>
<evidence type="ECO:0000256" key="2">
    <source>
        <dbReference type="RuleBase" id="RU004508"/>
    </source>
</evidence>
<comment type="caution">
    <text evidence="3">The sequence shown here is derived from an EMBL/GenBank/DDBJ whole genome shotgun (WGS) entry which is preliminary data.</text>
</comment>
<dbReference type="Pfam" id="PF01041">
    <property type="entry name" value="DegT_DnrJ_EryC1"/>
    <property type="match status" value="1"/>
</dbReference>
<dbReference type="GO" id="GO:0008483">
    <property type="term" value="F:transaminase activity"/>
    <property type="evidence" value="ECO:0007669"/>
    <property type="project" value="UniProtKB-KW"/>
</dbReference>
<dbReference type="PANTHER" id="PTHR30244:SF34">
    <property type="entry name" value="DTDP-4-AMINO-4,6-DIDEOXYGALACTOSE TRANSAMINASE"/>
    <property type="match status" value="1"/>
</dbReference>
<dbReference type="PANTHER" id="PTHR30244">
    <property type="entry name" value="TRANSAMINASE"/>
    <property type="match status" value="1"/>
</dbReference>
<dbReference type="EMBL" id="BMQB01000005">
    <property type="protein sequence ID" value="GGJ94793.1"/>
    <property type="molecule type" value="Genomic_DNA"/>
</dbReference>
<name>A0A8J3BB75_9ACTN</name>
<evidence type="ECO:0000313" key="4">
    <source>
        <dbReference type="Proteomes" id="UP000649739"/>
    </source>
</evidence>
<evidence type="ECO:0000256" key="1">
    <source>
        <dbReference type="ARBA" id="ARBA00001933"/>
    </source>
</evidence>
<dbReference type="Gene3D" id="3.90.1150.10">
    <property type="entry name" value="Aspartate Aminotransferase, domain 1"/>
    <property type="match status" value="1"/>
</dbReference>
<dbReference type="GO" id="GO:0000271">
    <property type="term" value="P:polysaccharide biosynthetic process"/>
    <property type="evidence" value="ECO:0007669"/>
    <property type="project" value="TreeGrafter"/>
</dbReference>
<dbReference type="AlphaFoldDB" id="A0A8J3BB75"/>
<keyword evidence="4" id="KW-1185">Reference proteome</keyword>
<sequence length="366" mass="37682">MVPDLFFSADRPVDDRDRPPACGEAAALADVLADGRLSGGAAVVAAYEDALAEWFGVDFAIAVNSGSSALHAALAGLGVGDGDEVLVPATAPLPTAMPILTTGATPVLVDTLPGALAMDPDAVAGRVSGRTKAAISLSLWGYPADDDGAAAVLAGVGVPLVEDAAQAHGSTLRGRYVGTRYRVGCFSTHDRAPLATGEGGFLLTDDAELAERVHHFVRLGGLRGRYGVNYKLGALPAAVGLRRLAGLADQVAARHANAAQLLAALPDRGRLAELAHPAAVPNHHRLVLTTAAAPAPIARALAAAGLPPDSTRPHHGPLHRQPLFAAHRTARYPHAEALYAATFQMPVHPSLPPATLAWITTHLRAL</sequence>
<comment type="similarity">
    <text evidence="2">Belongs to the DegT/DnrJ/EryC1 family.</text>
</comment>
<evidence type="ECO:0000313" key="3">
    <source>
        <dbReference type="EMBL" id="GGJ94793.1"/>
    </source>
</evidence>
<comment type="cofactor">
    <cofactor evidence="1">
        <name>pyridoxal 5'-phosphate</name>
        <dbReference type="ChEBI" id="CHEBI:597326"/>
    </cofactor>
</comment>
<keyword evidence="2" id="KW-0663">Pyridoxal phosphate</keyword>
<dbReference type="Proteomes" id="UP000649739">
    <property type="component" value="Unassembled WGS sequence"/>
</dbReference>